<dbReference type="Gene3D" id="3.75.10.10">
    <property type="entry name" value="L-arginine/glycine Amidinotransferase, Chain A"/>
    <property type="match status" value="1"/>
</dbReference>
<organism evidence="3 4">
    <name type="scientific">Dactylonectria macrodidyma</name>
    <dbReference type="NCBI Taxonomy" id="307937"/>
    <lineage>
        <taxon>Eukaryota</taxon>
        <taxon>Fungi</taxon>
        <taxon>Dikarya</taxon>
        <taxon>Ascomycota</taxon>
        <taxon>Pezizomycotina</taxon>
        <taxon>Sordariomycetes</taxon>
        <taxon>Hypocreomycetidae</taxon>
        <taxon>Hypocreales</taxon>
        <taxon>Nectriaceae</taxon>
        <taxon>Dactylonectria</taxon>
    </lineage>
</organism>
<dbReference type="InterPro" id="IPR013530">
    <property type="entry name" value="PAD_C"/>
</dbReference>
<evidence type="ECO:0000259" key="2">
    <source>
        <dbReference type="Pfam" id="PF03068"/>
    </source>
</evidence>
<dbReference type="Proteomes" id="UP000738349">
    <property type="component" value="Unassembled WGS sequence"/>
</dbReference>
<evidence type="ECO:0000256" key="1">
    <source>
        <dbReference type="SAM" id="SignalP"/>
    </source>
</evidence>
<evidence type="ECO:0000313" key="3">
    <source>
        <dbReference type="EMBL" id="KAH7129123.1"/>
    </source>
</evidence>
<dbReference type="OrthoDB" id="5102063at2759"/>
<dbReference type="GO" id="GO:0004668">
    <property type="term" value="F:protein-arginine deiminase activity"/>
    <property type="evidence" value="ECO:0007669"/>
    <property type="project" value="InterPro"/>
</dbReference>
<feature type="domain" description="Protein-arginine deiminase C-terminal" evidence="2">
    <location>
        <begin position="196"/>
        <end position="636"/>
    </location>
</feature>
<dbReference type="PANTHER" id="PTHR10837:SF8">
    <property type="entry name" value="PROTEIN-ARGININE DEIMINASE"/>
    <property type="match status" value="1"/>
</dbReference>
<dbReference type="Pfam" id="PF03068">
    <property type="entry name" value="PAD"/>
    <property type="match status" value="1"/>
</dbReference>
<accession>A0A9P9INJ5</accession>
<name>A0A9P9INJ5_9HYPO</name>
<protein>
    <recommendedName>
        <fullName evidence="2">Protein-arginine deiminase C-terminal domain-containing protein</fullName>
    </recommendedName>
</protein>
<feature type="signal peptide" evidence="1">
    <location>
        <begin position="1"/>
        <end position="21"/>
    </location>
</feature>
<gene>
    <name evidence="3" type="ORF">EDB81DRAFT_950849</name>
</gene>
<dbReference type="EMBL" id="JAGMUV010000018">
    <property type="protein sequence ID" value="KAH7129123.1"/>
    <property type="molecule type" value="Genomic_DNA"/>
</dbReference>
<feature type="chain" id="PRO_5040372187" description="Protein-arginine deiminase C-terminal domain-containing protein" evidence="1">
    <location>
        <begin position="22"/>
        <end position="636"/>
    </location>
</feature>
<proteinExistence type="predicted"/>
<comment type="caution">
    <text evidence="3">The sequence shown here is derived from an EMBL/GenBank/DDBJ whole genome shotgun (WGS) entry which is preliminary data.</text>
</comment>
<reference evidence="3" key="1">
    <citation type="journal article" date="2021" name="Nat. Commun.">
        <title>Genetic determinants of endophytism in the Arabidopsis root mycobiome.</title>
        <authorList>
            <person name="Mesny F."/>
            <person name="Miyauchi S."/>
            <person name="Thiergart T."/>
            <person name="Pickel B."/>
            <person name="Atanasova L."/>
            <person name="Karlsson M."/>
            <person name="Huettel B."/>
            <person name="Barry K.W."/>
            <person name="Haridas S."/>
            <person name="Chen C."/>
            <person name="Bauer D."/>
            <person name="Andreopoulos W."/>
            <person name="Pangilinan J."/>
            <person name="LaButti K."/>
            <person name="Riley R."/>
            <person name="Lipzen A."/>
            <person name="Clum A."/>
            <person name="Drula E."/>
            <person name="Henrissat B."/>
            <person name="Kohler A."/>
            <person name="Grigoriev I.V."/>
            <person name="Martin F.M."/>
            <person name="Hacquard S."/>
        </authorList>
    </citation>
    <scope>NUCLEOTIDE SEQUENCE</scope>
    <source>
        <strain evidence="3">MPI-CAGE-AT-0147</strain>
    </source>
</reference>
<dbReference type="GO" id="GO:0005737">
    <property type="term" value="C:cytoplasm"/>
    <property type="evidence" value="ECO:0007669"/>
    <property type="project" value="InterPro"/>
</dbReference>
<keyword evidence="1" id="KW-0732">Signal</keyword>
<dbReference type="GO" id="GO:0005509">
    <property type="term" value="F:calcium ion binding"/>
    <property type="evidence" value="ECO:0007669"/>
    <property type="project" value="InterPro"/>
</dbReference>
<dbReference type="PANTHER" id="PTHR10837">
    <property type="entry name" value="PEPTIDYLARGININE DEIMINASE"/>
    <property type="match status" value="1"/>
</dbReference>
<evidence type="ECO:0000313" key="4">
    <source>
        <dbReference type="Proteomes" id="UP000738349"/>
    </source>
</evidence>
<dbReference type="SUPFAM" id="SSF55909">
    <property type="entry name" value="Pentein"/>
    <property type="match status" value="1"/>
</dbReference>
<sequence length="636" mass="69540">MWFFSSKTAVLALALCHTGQALKATILADTNRDGKVDTKGTSDNAGKKTWTADRGALFLANIGDTNGRCAKSSIFVNNHGNPDSGETYLNDCNDASGNVQRNAKFLAPVRTLPYSKLSASAKGTVHVTGATAAKNTRVFFKKNGKWVYVSSTYKFTSQELKRGLELGVDARDVRRPGGWDGRATVVFTVTEGKTKATDSVMLRVAPVLTHHHVQPAQRVFTTADRWGNSQTQFVKDLVKNVKNAGIQQPVFQFETGDIWTQDFFEPGYTSIPGRNGPKTLRIMIRSVQDYRIAGREIFERLRTTFVGAVQQAGSGHTIDSMGNLETIPPYTLNGKRYPAGRVIQGHWDSDAPLMFKFLQAQESQSPLALDTAWLGVGHVDEFIQFLPSNNKRGWVLMVDDPRAGLALLNKAVKGGHGSVKALSRPRLSGESENLCLPQQTISEVLKLDRFTELNEMAAKRIENNIAILKKETGLTDKEIFRVPATFYLIDGDGGWSCNSTDTSSTSSSDSALDDTVVSAQRLSLSGGPASKAKGILEAATPPGGIARRQAIVLDQLVAFYPGAVNNVVLTPSQVLAPNPWGPVINGVDIFAKAISDVYAKVNFNVTYQDDWFSHHTLQGEIHCGSNTWRTVTKKWW</sequence>
<dbReference type="AlphaFoldDB" id="A0A9P9INJ5"/>
<dbReference type="InterPro" id="IPR036556">
    <property type="entry name" value="PAD_central_sf"/>
</dbReference>
<dbReference type="SUPFAM" id="SSF110083">
    <property type="entry name" value="Peptidylarginine deiminase Pad4, middle domain"/>
    <property type="match status" value="1"/>
</dbReference>
<keyword evidence="4" id="KW-1185">Reference proteome</keyword>
<dbReference type="InterPro" id="IPR004303">
    <property type="entry name" value="PAD"/>
</dbReference>